<feature type="compositionally biased region" description="Basic residues" evidence="1">
    <location>
        <begin position="110"/>
        <end position="132"/>
    </location>
</feature>
<dbReference type="Proteomes" id="UP001293254">
    <property type="component" value="Unassembled WGS sequence"/>
</dbReference>
<keyword evidence="3" id="KW-1185">Reference proteome</keyword>
<protein>
    <submittedName>
        <fullName evidence="2">Uncharacterized protein</fullName>
    </submittedName>
</protein>
<reference evidence="2" key="2">
    <citation type="journal article" date="2024" name="Plant">
        <title>Genomic evolution and insights into agronomic trait innovations of Sesamum species.</title>
        <authorList>
            <person name="Miao H."/>
            <person name="Wang L."/>
            <person name="Qu L."/>
            <person name="Liu H."/>
            <person name="Sun Y."/>
            <person name="Le M."/>
            <person name="Wang Q."/>
            <person name="Wei S."/>
            <person name="Zheng Y."/>
            <person name="Lin W."/>
            <person name="Duan Y."/>
            <person name="Cao H."/>
            <person name="Xiong S."/>
            <person name="Wang X."/>
            <person name="Wei L."/>
            <person name="Li C."/>
            <person name="Ma Q."/>
            <person name="Ju M."/>
            <person name="Zhao R."/>
            <person name="Li G."/>
            <person name="Mu C."/>
            <person name="Tian Q."/>
            <person name="Mei H."/>
            <person name="Zhang T."/>
            <person name="Gao T."/>
            <person name="Zhang H."/>
        </authorList>
    </citation>
    <scope>NUCLEOTIDE SEQUENCE</scope>
    <source>
        <strain evidence="2">3651</strain>
    </source>
</reference>
<gene>
    <name evidence="2" type="ORF">Salat_1816500</name>
</gene>
<comment type="caution">
    <text evidence="2">The sequence shown here is derived from an EMBL/GenBank/DDBJ whole genome shotgun (WGS) entry which is preliminary data.</text>
</comment>
<reference evidence="2" key="1">
    <citation type="submission" date="2020-06" db="EMBL/GenBank/DDBJ databases">
        <authorList>
            <person name="Li T."/>
            <person name="Hu X."/>
            <person name="Zhang T."/>
            <person name="Song X."/>
            <person name="Zhang H."/>
            <person name="Dai N."/>
            <person name="Sheng W."/>
            <person name="Hou X."/>
            <person name="Wei L."/>
        </authorList>
    </citation>
    <scope>NUCLEOTIDE SEQUENCE</scope>
    <source>
        <strain evidence="2">3651</strain>
        <tissue evidence="2">Leaf</tissue>
    </source>
</reference>
<name>A0AAE2CHJ7_9LAMI</name>
<evidence type="ECO:0000313" key="3">
    <source>
        <dbReference type="Proteomes" id="UP001293254"/>
    </source>
</evidence>
<accession>A0AAE2CHJ7</accession>
<dbReference type="EMBL" id="JACGWO010000007">
    <property type="protein sequence ID" value="KAK4422342.1"/>
    <property type="molecule type" value="Genomic_DNA"/>
</dbReference>
<feature type="region of interest" description="Disordered" evidence="1">
    <location>
        <begin position="110"/>
        <end position="151"/>
    </location>
</feature>
<evidence type="ECO:0000313" key="2">
    <source>
        <dbReference type="EMBL" id="KAK4422342.1"/>
    </source>
</evidence>
<proteinExistence type="predicted"/>
<sequence>MPHKPCALWRGNDGDGGCFGNAGGTSRISGSEEGETLHEGGATLGQNLGVRMRGRNIISRRKVNRHFRVANPSFRRGRKLKGRAKIKNPSFRRLRNLKGHAKIKNPSFKRRQKLKGRASFRNPSSRRRRKVNRPFITNDEESPSTTGLRLRKAKGRQNVVRRGLEGWRRRPQRGWNQCLKRDGAFITKLIPPLFMKLFQNFNGMMSPLSTTRDAREKKAYVAWLTWLIFRVSCAT</sequence>
<evidence type="ECO:0000256" key="1">
    <source>
        <dbReference type="SAM" id="MobiDB-lite"/>
    </source>
</evidence>
<organism evidence="2 3">
    <name type="scientific">Sesamum alatum</name>
    <dbReference type="NCBI Taxonomy" id="300844"/>
    <lineage>
        <taxon>Eukaryota</taxon>
        <taxon>Viridiplantae</taxon>
        <taxon>Streptophyta</taxon>
        <taxon>Embryophyta</taxon>
        <taxon>Tracheophyta</taxon>
        <taxon>Spermatophyta</taxon>
        <taxon>Magnoliopsida</taxon>
        <taxon>eudicotyledons</taxon>
        <taxon>Gunneridae</taxon>
        <taxon>Pentapetalae</taxon>
        <taxon>asterids</taxon>
        <taxon>lamiids</taxon>
        <taxon>Lamiales</taxon>
        <taxon>Pedaliaceae</taxon>
        <taxon>Sesamum</taxon>
    </lineage>
</organism>
<dbReference type="AlphaFoldDB" id="A0AAE2CHJ7"/>